<protein>
    <submittedName>
        <fullName evidence="1">Uncharacterized protein</fullName>
    </submittedName>
</protein>
<comment type="caution">
    <text evidence="1">The sequence shown here is derived from an EMBL/GenBank/DDBJ whole genome shotgun (WGS) entry which is preliminary data.</text>
</comment>
<proteinExistence type="predicted"/>
<organism evidence="1 2">
    <name type="scientific">Rhododendron molle</name>
    <name type="common">Chinese azalea</name>
    <name type="synonym">Azalea mollis</name>
    <dbReference type="NCBI Taxonomy" id="49168"/>
    <lineage>
        <taxon>Eukaryota</taxon>
        <taxon>Viridiplantae</taxon>
        <taxon>Streptophyta</taxon>
        <taxon>Embryophyta</taxon>
        <taxon>Tracheophyta</taxon>
        <taxon>Spermatophyta</taxon>
        <taxon>Magnoliopsida</taxon>
        <taxon>eudicotyledons</taxon>
        <taxon>Gunneridae</taxon>
        <taxon>Pentapetalae</taxon>
        <taxon>asterids</taxon>
        <taxon>Ericales</taxon>
        <taxon>Ericaceae</taxon>
        <taxon>Ericoideae</taxon>
        <taxon>Rhodoreae</taxon>
        <taxon>Rhododendron</taxon>
    </lineage>
</organism>
<name>A0ACC0MAW0_RHOML</name>
<reference evidence="1" key="1">
    <citation type="submission" date="2022-02" db="EMBL/GenBank/DDBJ databases">
        <title>Plant Genome Project.</title>
        <authorList>
            <person name="Zhang R.-G."/>
        </authorList>
    </citation>
    <scope>NUCLEOTIDE SEQUENCE</scope>
    <source>
        <strain evidence="1">AT1</strain>
    </source>
</reference>
<evidence type="ECO:0000313" key="2">
    <source>
        <dbReference type="Proteomes" id="UP001062846"/>
    </source>
</evidence>
<sequence length="108" mass="11978">MKGASVPRIASDMAYGEDGESTVVGGRNNGEFASGFEHKVSGDRKLFSYDTKTRQTKDLCFGHVRFESCLYLYAGTLATFSHASQCMKSCSTRRTRKRGIEFAESTQE</sequence>
<gene>
    <name evidence="1" type="ORF">RHMOL_Rhmol09G0032700</name>
</gene>
<keyword evidence="2" id="KW-1185">Reference proteome</keyword>
<accession>A0ACC0MAW0</accession>
<dbReference type="EMBL" id="CM046396">
    <property type="protein sequence ID" value="KAI8537548.1"/>
    <property type="molecule type" value="Genomic_DNA"/>
</dbReference>
<dbReference type="Proteomes" id="UP001062846">
    <property type="component" value="Chromosome 9"/>
</dbReference>
<evidence type="ECO:0000313" key="1">
    <source>
        <dbReference type="EMBL" id="KAI8537548.1"/>
    </source>
</evidence>